<dbReference type="Proteomes" id="UP001548832">
    <property type="component" value="Unassembled WGS sequence"/>
</dbReference>
<accession>A0ABV2DQA3</accession>
<proteinExistence type="predicted"/>
<gene>
    <name evidence="1" type="ORF">ABVQ20_35545</name>
</gene>
<protein>
    <submittedName>
        <fullName evidence="1">Uncharacterized protein</fullName>
    </submittedName>
</protein>
<reference evidence="1 2" key="1">
    <citation type="submission" date="2024-06" db="EMBL/GenBank/DDBJ databases">
        <authorList>
            <person name="Kim D.-U."/>
        </authorList>
    </citation>
    <scope>NUCLEOTIDE SEQUENCE [LARGE SCALE GENOMIC DNA]</scope>
    <source>
        <strain evidence="1 2">KACC15460</strain>
    </source>
</reference>
<evidence type="ECO:0000313" key="1">
    <source>
        <dbReference type="EMBL" id="MET2832270.1"/>
    </source>
</evidence>
<dbReference type="RefSeq" id="WP_354464493.1">
    <property type="nucleotide sequence ID" value="NZ_JBEWSZ010000008.1"/>
</dbReference>
<organism evidence="1 2">
    <name type="scientific">Mesorhizobium shangrilense</name>
    <dbReference type="NCBI Taxonomy" id="460060"/>
    <lineage>
        <taxon>Bacteria</taxon>
        <taxon>Pseudomonadati</taxon>
        <taxon>Pseudomonadota</taxon>
        <taxon>Alphaproteobacteria</taxon>
        <taxon>Hyphomicrobiales</taxon>
        <taxon>Phyllobacteriaceae</taxon>
        <taxon>Mesorhizobium</taxon>
    </lineage>
</organism>
<name>A0ABV2DQA3_9HYPH</name>
<keyword evidence="2" id="KW-1185">Reference proteome</keyword>
<sequence>MLTIYDEIQQLRTELSACILTPNERAASRAELAKLIAEQAAIDRQFDAMIAEEEPPE</sequence>
<evidence type="ECO:0000313" key="2">
    <source>
        <dbReference type="Proteomes" id="UP001548832"/>
    </source>
</evidence>
<dbReference type="EMBL" id="JBEWSZ010000008">
    <property type="protein sequence ID" value="MET2832270.1"/>
    <property type="molecule type" value="Genomic_DNA"/>
</dbReference>
<comment type="caution">
    <text evidence="1">The sequence shown here is derived from an EMBL/GenBank/DDBJ whole genome shotgun (WGS) entry which is preliminary data.</text>
</comment>